<dbReference type="InterPro" id="IPR050620">
    <property type="entry name" value="Thioredoxin_H-type-like"/>
</dbReference>
<dbReference type="PROSITE" id="PS00194">
    <property type="entry name" value="THIOREDOXIN_1"/>
    <property type="match status" value="1"/>
</dbReference>
<dbReference type="InterPro" id="IPR036249">
    <property type="entry name" value="Thioredoxin-like_sf"/>
</dbReference>
<dbReference type="InterPro" id="IPR017937">
    <property type="entry name" value="Thioredoxin_CS"/>
</dbReference>
<protein>
    <recommendedName>
        <fullName evidence="4">Thioredoxin domain-containing protein</fullName>
    </recommendedName>
</protein>
<dbReference type="Proteomes" id="UP000077755">
    <property type="component" value="Chromosome 9"/>
</dbReference>
<name>A0A175YIG5_DAUCS</name>
<keyword evidence="2" id="KW-1015">Disulfide bond</keyword>
<reference evidence="6" key="2">
    <citation type="submission" date="2022-03" db="EMBL/GenBank/DDBJ databases">
        <title>Draft title - Genomic analysis of global carrot germplasm unveils the trajectory of domestication and the origin of high carotenoid orange carrot.</title>
        <authorList>
            <person name="Iorizzo M."/>
            <person name="Ellison S."/>
            <person name="Senalik D."/>
            <person name="Macko-Podgorni A."/>
            <person name="Grzebelus D."/>
            <person name="Bostan H."/>
            <person name="Rolling W."/>
            <person name="Curaba J."/>
            <person name="Simon P."/>
        </authorList>
    </citation>
    <scope>NUCLEOTIDE SEQUENCE</scope>
    <source>
        <tissue evidence="6">Leaf</tissue>
    </source>
</reference>
<dbReference type="EMBL" id="LNRQ01000009">
    <property type="protein sequence ID" value="KZM83494.1"/>
    <property type="molecule type" value="Genomic_DNA"/>
</dbReference>
<dbReference type="FunFam" id="3.40.30.10:FF:000245">
    <property type="entry name" value="Thioredoxin"/>
    <property type="match status" value="1"/>
</dbReference>
<dbReference type="OMA" id="STWHETH"/>
<evidence type="ECO:0000313" key="6">
    <source>
        <dbReference type="EMBL" id="WOH16487.1"/>
    </source>
</evidence>
<dbReference type="AlphaFoldDB" id="A0A175YIG5"/>
<evidence type="ECO:0000256" key="3">
    <source>
        <dbReference type="ARBA" id="ARBA00023284"/>
    </source>
</evidence>
<dbReference type="EMBL" id="CP093351">
    <property type="protein sequence ID" value="WOH16487.1"/>
    <property type="molecule type" value="Genomic_DNA"/>
</dbReference>
<dbReference type="Gramene" id="KZM83494">
    <property type="protein sequence ID" value="KZM83494"/>
    <property type="gene ID" value="DCAR_031063"/>
</dbReference>
<dbReference type="Pfam" id="PF00085">
    <property type="entry name" value="Thioredoxin"/>
    <property type="match status" value="1"/>
</dbReference>
<dbReference type="Gene3D" id="3.40.30.10">
    <property type="entry name" value="Glutaredoxin"/>
    <property type="match status" value="1"/>
</dbReference>
<sequence length="146" mass="16059">MGANQSAVYASNEANESFMMKKSASNGANELSVPNKTGQVLIFRSSSKWKSHFQSSKETNKLMVVHFTAAWCGPCRAMEPIIRDFAAKYVAVEFIQIDVDELEGVAREYAVQALPAFVMIKKGKAIDKVVGADKAALQKKIETHMV</sequence>
<reference evidence="5" key="1">
    <citation type="journal article" date="2016" name="Nat. Genet.">
        <title>A high-quality carrot genome assembly provides new insights into carotenoid accumulation and asterid genome evolution.</title>
        <authorList>
            <person name="Iorizzo M."/>
            <person name="Ellison S."/>
            <person name="Senalik D."/>
            <person name="Zeng P."/>
            <person name="Satapoomin P."/>
            <person name="Huang J."/>
            <person name="Bowman M."/>
            <person name="Iovene M."/>
            <person name="Sanseverino W."/>
            <person name="Cavagnaro P."/>
            <person name="Yildiz M."/>
            <person name="Macko-Podgorni A."/>
            <person name="Moranska E."/>
            <person name="Grzebelus E."/>
            <person name="Grzebelus D."/>
            <person name="Ashrafi H."/>
            <person name="Zheng Z."/>
            <person name="Cheng S."/>
            <person name="Spooner D."/>
            <person name="Van Deynze A."/>
            <person name="Simon P."/>
        </authorList>
    </citation>
    <scope>NUCLEOTIDE SEQUENCE [LARGE SCALE GENOMIC DNA]</scope>
    <source>
        <tissue evidence="5">Leaf</tissue>
    </source>
</reference>
<keyword evidence="7" id="KW-1185">Reference proteome</keyword>
<keyword evidence="3" id="KW-0676">Redox-active center</keyword>
<organism evidence="5">
    <name type="scientific">Daucus carota subsp. sativus</name>
    <name type="common">Carrot</name>
    <dbReference type="NCBI Taxonomy" id="79200"/>
    <lineage>
        <taxon>Eukaryota</taxon>
        <taxon>Viridiplantae</taxon>
        <taxon>Streptophyta</taxon>
        <taxon>Embryophyta</taxon>
        <taxon>Tracheophyta</taxon>
        <taxon>Spermatophyta</taxon>
        <taxon>Magnoliopsida</taxon>
        <taxon>eudicotyledons</taxon>
        <taxon>Gunneridae</taxon>
        <taxon>Pentapetalae</taxon>
        <taxon>asterids</taxon>
        <taxon>campanulids</taxon>
        <taxon>Apiales</taxon>
        <taxon>Apiaceae</taxon>
        <taxon>Apioideae</taxon>
        <taxon>Scandiceae</taxon>
        <taxon>Daucinae</taxon>
        <taxon>Daucus</taxon>
        <taxon>Daucus sect. Daucus</taxon>
    </lineage>
</organism>
<dbReference type="PANTHER" id="PTHR10438:SF463">
    <property type="entry name" value="THIOREDOXIN"/>
    <property type="match status" value="1"/>
</dbReference>
<dbReference type="OrthoDB" id="10263751at2759"/>
<keyword evidence="1" id="KW-0249">Electron transport</keyword>
<dbReference type="SUPFAM" id="SSF52833">
    <property type="entry name" value="Thioredoxin-like"/>
    <property type="match status" value="1"/>
</dbReference>
<dbReference type="InterPro" id="IPR013766">
    <property type="entry name" value="Thioredoxin_domain"/>
</dbReference>
<proteinExistence type="predicted"/>
<gene>
    <name evidence="5" type="ORF">DCAR_031063</name>
    <name evidence="6" type="ORF">DCAR_0936042</name>
</gene>
<dbReference type="CDD" id="cd02947">
    <property type="entry name" value="TRX_family"/>
    <property type="match status" value="1"/>
</dbReference>
<dbReference type="PROSITE" id="PS51352">
    <property type="entry name" value="THIOREDOXIN_2"/>
    <property type="match status" value="1"/>
</dbReference>
<dbReference type="PANTHER" id="PTHR10438">
    <property type="entry name" value="THIOREDOXIN"/>
    <property type="match status" value="1"/>
</dbReference>
<evidence type="ECO:0000256" key="1">
    <source>
        <dbReference type="ARBA" id="ARBA00022982"/>
    </source>
</evidence>
<feature type="domain" description="Thioredoxin" evidence="4">
    <location>
        <begin position="22"/>
        <end position="146"/>
    </location>
</feature>
<dbReference type="KEGG" id="dcr:108202278"/>
<evidence type="ECO:0000313" key="7">
    <source>
        <dbReference type="Proteomes" id="UP000077755"/>
    </source>
</evidence>
<evidence type="ECO:0000256" key="2">
    <source>
        <dbReference type="ARBA" id="ARBA00023157"/>
    </source>
</evidence>
<accession>A0A175YIG5</accession>
<evidence type="ECO:0000259" key="4">
    <source>
        <dbReference type="PROSITE" id="PS51352"/>
    </source>
</evidence>
<dbReference type="STRING" id="79200.A0A175YIG5"/>
<keyword evidence="1" id="KW-0813">Transport</keyword>
<evidence type="ECO:0000313" key="5">
    <source>
        <dbReference type="EMBL" id="KZM83494.1"/>
    </source>
</evidence>